<dbReference type="EMBL" id="MK072246">
    <property type="protein sequence ID" value="AYV80687.1"/>
    <property type="molecule type" value="Genomic_DNA"/>
</dbReference>
<name>A0A3G5A0H4_9VIRU</name>
<feature type="compositionally biased region" description="Basic residues" evidence="1">
    <location>
        <begin position="305"/>
        <end position="321"/>
    </location>
</feature>
<evidence type="ECO:0000256" key="1">
    <source>
        <dbReference type="SAM" id="MobiDB-lite"/>
    </source>
</evidence>
<evidence type="ECO:0000313" key="2">
    <source>
        <dbReference type="EMBL" id="AYV80687.1"/>
    </source>
</evidence>
<accession>A0A3G5A0H4</accession>
<gene>
    <name evidence="2" type="ORF">Harvfovirus4_51</name>
</gene>
<proteinExistence type="predicted"/>
<reference evidence="2" key="1">
    <citation type="submission" date="2018-10" db="EMBL/GenBank/DDBJ databases">
        <title>Hidden diversity of soil giant viruses.</title>
        <authorList>
            <person name="Schulz F."/>
            <person name="Alteio L."/>
            <person name="Goudeau D."/>
            <person name="Ryan E.M."/>
            <person name="Malmstrom R.R."/>
            <person name="Blanchard J."/>
            <person name="Woyke T."/>
        </authorList>
    </citation>
    <scope>NUCLEOTIDE SEQUENCE</scope>
    <source>
        <strain evidence="2">HAV1</strain>
    </source>
</reference>
<organism evidence="2">
    <name type="scientific">Harvfovirus sp</name>
    <dbReference type="NCBI Taxonomy" id="2487768"/>
    <lineage>
        <taxon>Viruses</taxon>
        <taxon>Varidnaviria</taxon>
        <taxon>Bamfordvirae</taxon>
        <taxon>Nucleocytoviricota</taxon>
        <taxon>Megaviricetes</taxon>
        <taxon>Imitervirales</taxon>
        <taxon>Mimiviridae</taxon>
        <taxon>Klosneuvirinae</taxon>
    </lineage>
</organism>
<feature type="region of interest" description="Disordered" evidence="1">
    <location>
        <begin position="296"/>
        <end position="328"/>
    </location>
</feature>
<sequence length="328" mass="37943">MTSQFYHNKYAIDLNDLILDELHSAIRNFLEASLNIFGSSTKEKLNFKCHLFNLNQGDIEGFHTMKGNENGFSQLFAKGIELFDILLSVNIVDQNYSSHIKLVVILDHMRRLIYEANCSSEKVMKVPRPLPVTFSEKGCYDALDQYGKFPGIINLLKRFNWVTVSTINHDETISFHVKENLNEYIPGSRLSNEKYDSLREDFVIALRVLLKKLTELYNTSTKIQRLVTEICHYDDRILAKLVEIDNNNPQFILWKNHLGFVMDPKSEEKSYKKLTTLQTNYENFVSNYGGLLGGRVTEKKELNKSKRQRSTKSSKSSKKNKSIYEGMV</sequence>
<protein>
    <submittedName>
        <fullName evidence="2">Uncharacterized protein</fullName>
    </submittedName>
</protein>